<evidence type="ECO:0000256" key="6">
    <source>
        <dbReference type="SAM" id="Phobius"/>
    </source>
</evidence>
<reference evidence="7" key="2">
    <citation type="submission" date="2020-09" db="EMBL/GenBank/DDBJ databases">
        <authorList>
            <person name="Sun Q."/>
            <person name="Ohkuma M."/>
        </authorList>
    </citation>
    <scope>NUCLEOTIDE SEQUENCE</scope>
    <source>
        <strain evidence="7">JCM 10088</strain>
    </source>
</reference>
<dbReference type="InterPro" id="IPR026046">
    <property type="entry name" value="UBIAD1"/>
</dbReference>
<sequence length="323" mass="34934">MDAGRADEGERSNKSRRNVIETMRKWFVATSPSTLTSAFSSVTLGAILSFYLLGKINIPFYILTAMGIMMAQAGVNLIHDYSEFKTGLDIVHISQGLPHRIHPIINLGLNPASVKRSGYLLLIAAGLIGIYLAVETTWIILLIAIIGFSLGVLYSEGLRLHYKGAGEAVALISMGPLVALGSFMVQTNSFSWAPVLVGLVNGLFTLIILLGSGAIEIEASRKFGKKTIALMLGLRRTGYLAVAAVAFIYIIIAISVYLGFLPYLSLASLLVLPFSARLVIPLIKGGSQDKWRELKALWAGPFNHRVVILTIIVASIIIARLIP</sequence>
<keyword evidence="4 6" id="KW-1133">Transmembrane helix</keyword>
<name>A0A830GV31_9CREN</name>
<feature type="transmembrane region" description="Helical" evidence="6">
    <location>
        <begin position="192"/>
        <end position="217"/>
    </location>
</feature>
<evidence type="ECO:0000256" key="1">
    <source>
        <dbReference type="ARBA" id="ARBA00004651"/>
    </source>
</evidence>
<keyword evidence="8" id="KW-1185">Reference proteome</keyword>
<dbReference type="GO" id="GO:0005886">
    <property type="term" value="C:plasma membrane"/>
    <property type="evidence" value="ECO:0007669"/>
    <property type="project" value="UniProtKB-SubCell"/>
</dbReference>
<evidence type="ECO:0000256" key="2">
    <source>
        <dbReference type="ARBA" id="ARBA00022679"/>
    </source>
</evidence>
<dbReference type="PIRSF" id="PIRSF005355">
    <property type="entry name" value="UBIAD1"/>
    <property type="match status" value="1"/>
</dbReference>
<evidence type="ECO:0008006" key="9">
    <source>
        <dbReference type="Google" id="ProtNLM"/>
    </source>
</evidence>
<evidence type="ECO:0000256" key="4">
    <source>
        <dbReference type="ARBA" id="ARBA00022989"/>
    </source>
</evidence>
<dbReference type="GO" id="GO:0009234">
    <property type="term" value="P:menaquinone biosynthetic process"/>
    <property type="evidence" value="ECO:0007669"/>
    <property type="project" value="TreeGrafter"/>
</dbReference>
<protein>
    <recommendedName>
        <fullName evidence="9">Prenyltransferase</fullName>
    </recommendedName>
</protein>
<feature type="transmembrane region" description="Helical" evidence="6">
    <location>
        <begin position="26"/>
        <end position="52"/>
    </location>
</feature>
<dbReference type="PANTHER" id="PTHR13929">
    <property type="entry name" value="1,4-DIHYDROXY-2-NAPHTHOATE OCTAPRENYLTRANSFERASE"/>
    <property type="match status" value="1"/>
</dbReference>
<dbReference type="GO" id="GO:0004659">
    <property type="term" value="F:prenyltransferase activity"/>
    <property type="evidence" value="ECO:0007669"/>
    <property type="project" value="InterPro"/>
</dbReference>
<dbReference type="AlphaFoldDB" id="A0A830GV31"/>
<proteinExistence type="predicted"/>
<feature type="transmembrane region" description="Helical" evidence="6">
    <location>
        <begin position="168"/>
        <end position="186"/>
    </location>
</feature>
<dbReference type="GO" id="GO:0042371">
    <property type="term" value="P:vitamin K biosynthetic process"/>
    <property type="evidence" value="ECO:0007669"/>
    <property type="project" value="TreeGrafter"/>
</dbReference>
<dbReference type="CDD" id="cd13962">
    <property type="entry name" value="PT_UbiA_UBIAD1"/>
    <property type="match status" value="1"/>
</dbReference>
<feature type="transmembrane region" description="Helical" evidence="6">
    <location>
        <begin position="117"/>
        <end position="133"/>
    </location>
</feature>
<evidence type="ECO:0000313" key="8">
    <source>
        <dbReference type="Proteomes" id="UP000610960"/>
    </source>
</evidence>
<evidence type="ECO:0000256" key="5">
    <source>
        <dbReference type="ARBA" id="ARBA00023136"/>
    </source>
</evidence>
<dbReference type="PANTHER" id="PTHR13929:SF0">
    <property type="entry name" value="UBIA PRENYLTRANSFERASE DOMAIN-CONTAINING PROTEIN 1"/>
    <property type="match status" value="1"/>
</dbReference>
<feature type="transmembrane region" description="Helical" evidence="6">
    <location>
        <begin position="304"/>
        <end position="322"/>
    </location>
</feature>
<keyword evidence="5 6" id="KW-0472">Membrane</keyword>
<organism evidence="7 8">
    <name type="scientific">Thermocladium modestius</name>
    <dbReference type="NCBI Taxonomy" id="62609"/>
    <lineage>
        <taxon>Archaea</taxon>
        <taxon>Thermoproteota</taxon>
        <taxon>Thermoprotei</taxon>
        <taxon>Thermoproteales</taxon>
        <taxon>Thermoproteaceae</taxon>
        <taxon>Thermocladium</taxon>
    </lineage>
</organism>
<feature type="transmembrane region" description="Helical" evidence="6">
    <location>
        <begin position="139"/>
        <end position="156"/>
    </location>
</feature>
<keyword evidence="3 6" id="KW-0812">Transmembrane</keyword>
<feature type="transmembrane region" description="Helical" evidence="6">
    <location>
        <begin position="238"/>
        <end position="257"/>
    </location>
</feature>
<comment type="subcellular location">
    <subcellularLocation>
        <location evidence="1">Cell membrane</location>
        <topology evidence="1">Multi-pass membrane protein</topology>
    </subcellularLocation>
</comment>
<feature type="transmembrane region" description="Helical" evidence="6">
    <location>
        <begin position="58"/>
        <end position="78"/>
    </location>
</feature>
<keyword evidence="2" id="KW-0808">Transferase</keyword>
<comment type="caution">
    <text evidence="7">The sequence shown here is derived from an EMBL/GenBank/DDBJ whole genome shotgun (WGS) entry which is preliminary data.</text>
</comment>
<evidence type="ECO:0000256" key="3">
    <source>
        <dbReference type="ARBA" id="ARBA00022692"/>
    </source>
</evidence>
<dbReference type="EMBL" id="BMNL01000003">
    <property type="protein sequence ID" value="GGP21946.1"/>
    <property type="molecule type" value="Genomic_DNA"/>
</dbReference>
<dbReference type="OrthoDB" id="26687at2157"/>
<reference evidence="7" key="1">
    <citation type="journal article" date="2014" name="Int. J. Syst. Evol. Microbiol.">
        <title>Complete genome sequence of Corynebacterium casei LMG S-19264T (=DSM 44701T), isolated from a smear-ripened cheese.</title>
        <authorList>
            <consortium name="US DOE Joint Genome Institute (JGI-PGF)"/>
            <person name="Walter F."/>
            <person name="Albersmeier A."/>
            <person name="Kalinowski J."/>
            <person name="Ruckert C."/>
        </authorList>
    </citation>
    <scope>NUCLEOTIDE SEQUENCE</scope>
    <source>
        <strain evidence="7">JCM 10088</strain>
    </source>
</reference>
<dbReference type="Pfam" id="PF01040">
    <property type="entry name" value="UbiA"/>
    <property type="match status" value="1"/>
</dbReference>
<dbReference type="RefSeq" id="WP_188596843.1">
    <property type="nucleotide sequence ID" value="NZ_BMNL01000003.1"/>
</dbReference>
<gene>
    <name evidence="7" type="ORF">GCM10007981_15820</name>
</gene>
<accession>A0A830GV31</accession>
<dbReference type="Proteomes" id="UP000610960">
    <property type="component" value="Unassembled WGS sequence"/>
</dbReference>
<evidence type="ECO:0000313" key="7">
    <source>
        <dbReference type="EMBL" id="GGP21946.1"/>
    </source>
</evidence>
<dbReference type="InterPro" id="IPR000537">
    <property type="entry name" value="UbiA_prenyltransferase"/>
</dbReference>